<dbReference type="Gene3D" id="2.120.10.30">
    <property type="entry name" value="TolB, C-terminal domain"/>
    <property type="match status" value="1"/>
</dbReference>
<evidence type="ECO:0000313" key="5">
    <source>
        <dbReference type="EMBL" id="TWP52615.1"/>
    </source>
</evidence>
<dbReference type="OrthoDB" id="2633250at2"/>
<comment type="caution">
    <text evidence="5">The sequence shown here is derived from an EMBL/GenBank/DDBJ whole genome shotgun (WGS) entry which is preliminary data.</text>
</comment>
<proteinExistence type="inferred from homology"/>
<evidence type="ECO:0000259" key="4">
    <source>
        <dbReference type="Pfam" id="PF08450"/>
    </source>
</evidence>
<evidence type="ECO:0000256" key="2">
    <source>
        <dbReference type="PIRSR" id="PIRSR605511-1"/>
    </source>
</evidence>
<keyword evidence="3" id="KW-0479">Metal-binding</keyword>
<protein>
    <submittedName>
        <fullName evidence="5">SMP-30/gluconolactonase/LRE family protein</fullName>
    </submittedName>
</protein>
<feature type="binding site" evidence="3">
    <location>
        <position position="195"/>
    </location>
    <ligand>
        <name>a divalent metal cation</name>
        <dbReference type="ChEBI" id="CHEBI:60240"/>
    </ligand>
</feature>
<feature type="binding site" evidence="3">
    <location>
        <position position="117"/>
    </location>
    <ligand>
        <name>substrate</name>
    </ligand>
</feature>
<feature type="active site" description="Proton donor/acceptor" evidence="2">
    <location>
        <position position="195"/>
    </location>
</feature>
<dbReference type="SUPFAM" id="SSF63829">
    <property type="entry name" value="Calcium-dependent phosphotriesterase"/>
    <property type="match status" value="1"/>
</dbReference>
<feature type="binding site" evidence="3">
    <location>
        <position position="97"/>
    </location>
    <ligand>
        <name>substrate</name>
    </ligand>
</feature>
<reference evidence="5 6" key="1">
    <citation type="submission" date="2019-07" db="EMBL/GenBank/DDBJ databases">
        <title>Lentzea xizangensis sp. nov., isolated from Qinghai-Tibetan Plateau Soils.</title>
        <authorList>
            <person name="Huang J."/>
        </authorList>
    </citation>
    <scope>NUCLEOTIDE SEQUENCE [LARGE SCALE GENOMIC DNA]</scope>
    <source>
        <strain evidence="5 6">FXJ1.1311</strain>
    </source>
</reference>
<dbReference type="Proteomes" id="UP000316639">
    <property type="component" value="Unassembled WGS sequence"/>
</dbReference>
<dbReference type="InterPro" id="IPR005511">
    <property type="entry name" value="SMP-30"/>
</dbReference>
<dbReference type="GO" id="GO:0019853">
    <property type="term" value="P:L-ascorbic acid biosynthetic process"/>
    <property type="evidence" value="ECO:0007669"/>
    <property type="project" value="TreeGrafter"/>
</dbReference>
<feature type="binding site" evidence="3">
    <location>
        <position position="145"/>
    </location>
    <ligand>
        <name>a divalent metal cation</name>
        <dbReference type="ChEBI" id="CHEBI:60240"/>
    </ligand>
</feature>
<organism evidence="5 6">
    <name type="scientific">Lentzea tibetensis</name>
    <dbReference type="NCBI Taxonomy" id="2591470"/>
    <lineage>
        <taxon>Bacteria</taxon>
        <taxon>Bacillati</taxon>
        <taxon>Actinomycetota</taxon>
        <taxon>Actinomycetes</taxon>
        <taxon>Pseudonocardiales</taxon>
        <taxon>Pseudonocardiaceae</taxon>
        <taxon>Lentzea</taxon>
    </lineage>
</organism>
<dbReference type="PANTHER" id="PTHR10907">
    <property type="entry name" value="REGUCALCIN"/>
    <property type="match status" value="1"/>
</dbReference>
<sequence>MPVEIEVAVRTPAVLGEGPTWDHGSSTLLWVDILSSEVHRYAPARDDDAVLTVPQHVGAAKPRTMGGIVANLRDGIALIDRDGTRRWLVYWAREGVRGNDAGIDPSGRLWAGTMRYDQAADEGWLARVSGDGSAKVMVEKVNTSNGVGWSPDGRLMYYIDTPTRRIDVFDFDDASGDVSNRRTLCMVGGTDGWPDGLCVDASGCVWVALWGGHAVRRYTPSGELDREIRLPVDQPSACCFGGDDFADLYVTSARVGLSEDALAARPLSGSVLVLPGVGSGVPSAAFAG</sequence>
<dbReference type="EMBL" id="VOBR01000005">
    <property type="protein sequence ID" value="TWP52615.1"/>
    <property type="molecule type" value="Genomic_DNA"/>
</dbReference>
<comment type="cofactor">
    <cofactor evidence="3">
        <name>Zn(2+)</name>
        <dbReference type="ChEBI" id="CHEBI:29105"/>
    </cofactor>
    <text evidence="3">Binds 1 divalent metal cation per subunit.</text>
</comment>
<feature type="binding site" evidence="3">
    <location>
        <position position="17"/>
    </location>
    <ligand>
        <name>a divalent metal cation</name>
        <dbReference type="ChEBI" id="CHEBI:60240"/>
    </ligand>
</feature>
<dbReference type="AlphaFoldDB" id="A0A563EY30"/>
<evidence type="ECO:0000256" key="1">
    <source>
        <dbReference type="ARBA" id="ARBA00008853"/>
    </source>
</evidence>
<accession>A0A563EY30</accession>
<dbReference type="InterPro" id="IPR011042">
    <property type="entry name" value="6-blade_b-propeller_TolB-like"/>
</dbReference>
<keyword evidence="3" id="KW-0862">Zinc</keyword>
<comment type="similarity">
    <text evidence="1">Belongs to the SMP-30/CGR1 family.</text>
</comment>
<keyword evidence="6" id="KW-1185">Reference proteome</keyword>
<evidence type="ECO:0000256" key="3">
    <source>
        <dbReference type="PIRSR" id="PIRSR605511-2"/>
    </source>
</evidence>
<gene>
    <name evidence="5" type="ORF">FKR81_09935</name>
</gene>
<dbReference type="InterPro" id="IPR013658">
    <property type="entry name" value="SGL"/>
</dbReference>
<evidence type="ECO:0000313" key="6">
    <source>
        <dbReference type="Proteomes" id="UP000316639"/>
    </source>
</evidence>
<feature type="binding site" evidence="3">
    <location>
        <position position="99"/>
    </location>
    <ligand>
        <name>substrate</name>
    </ligand>
</feature>
<dbReference type="Pfam" id="PF08450">
    <property type="entry name" value="SGL"/>
    <property type="match status" value="1"/>
</dbReference>
<dbReference type="GO" id="GO:0004341">
    <property type="term" value="F:gluconolactonase activity"/>
    <property type="evidence" value="ECO:0007669"/>
    <property type="project" value="TreeGrafter"/>
</dbReference>
<dbReference type="PRINTS" id="PR01790">
    <property type="entry name" value="SMP30FAMILY"/>
</dbReference>
<dbReference type="GO" id="GO:0005509">
    <property type="term" value="F:calcium ion binding"/>
    <property type="evidence" value="ECO:0007669"/>
    <property type="project" value="TreeGrafter"/>
</dbReference>
<feature type="domain" description="SMP-30/Gluconolactonase/LRE-like region" evidence="4">
    <location>
        <begin position="15"/>
        <end position="254"/>
    </location>
</feature>
<name>A0A563EY30_9PSEU</name>
<dbReference type="PANTHER" id="PTHR10907:SF47">
    <property type="entry name" value="REGUCALCIN"/>
    <property type="match status" value="1"/>
</dbReference>